<evidence type="ECO:0000259" key="3">
    <source>
        <dbReference type="PROSITE" id="PS51212"/>
    </source>
</evidence>
<keyword evidence="5" id="KW-1185">Reference proteome</keyword>
<reference evidence="4 5" key="1">
    <citation type="submission" date="2018-11" db="EMBL/GenBank/DDBJ databases">
        <title>Genome assembly of Steccherinum ochraceum LE-BIN_3174, the white-rot fungus of the Steccherinaceae family (The Residual Polyporoid clade, Polyporales, Basidiomycota).</title>
        <authorList>
            <person name="Fedorova T.V."/>
            <person name="Glazunova O.A."/>
            <person name="Landesman E.O."/>
            <person name="Moiseenko K.V."/>
            <person name="Psurtseva N.V."/>
            <person name="Savinova O.S."/>
            <person name="Shakhova N.V."/>
            <person name="Tyazhelova T.V."/>
            <person name="Vasina D.V."/>
        </authorList>
    </citation>
    <scope>NUCLEOTIDE SEQUENCE [LARGE SCALE GENOMIC DNA]</scope>
    <source>
        <strain evidence="4 5">LE-BIN_3174</strain>
    </source>
</reference>
<evidence type="ECO:0000313" key="4">
    <source>
        <dbReference type="EMBL" id="TCD62189.1"/>
    </source>
</evidence>
<dbReference type="EMBL" id="RWJN01000394">
    <property type="protein sequence ID" value="TCD62189.1"/>
    <property type="molecule type" value="Genomic_DNA"/>
</dbReference>
<comment type="caution">
    <text evidence="4">The sequence shown here is derived from an EMBL/GenBank/DDBJ whole genome shotgun (WGS) entry which is preliminary data.</text>
</comment>
<dbReference type="OrthoDB" id="5985073at2759"/>
<dbReference type="InterPro" id="IPR002889">
    <property type="entry name" value="WSC_carb-bd"/>
</dbReference>
<evidence type="ECO:0000313" key="5">
    <source>
        <dbReference type="Proteomes" id="UP000292702"/>
    </source>
</evidence>
<keyword evidence="2" id="KW-0732">Signal</keyword>
<dbReference type="PANTHER" id="PTHR45964">
    <property type="entry name" value="WSCD FAMILY MEMBER CG9164"/>
    <property type="match status" value="1"/>
</dbReference>
<dbReference type="Proteomes" id="UP000292702">
    <property type="component" value="Unassembled WGS sequence"/>
</dbReference>
<evidence type="ECO:0000256" key="1">
    <source>
        <dbReference type="ARBA" id="ARBA00022737"/>
    </source>
</evidence>
<protein>
    <recommendedName>
        <fullName evidence="3">WSC domain-containing protein</fullName>
    </recommendedName>
</protein>
<proteinExistence type="predicted"/>
<dbReference type="STRING" id="92696.A0A4R0RCQ8"/>
<dbReference type="PROSITE" id="PS51212">
    <property type="entry name" value="WSC"/>
    <property type="match status" value="2"/>
</dbReference>
<dbReference type="InterPro" id="IPR051589">
    <property type="entry name" value="Sialate-O-sulfotransferase"/>
</dbReference>
<accession>A0A4R0RCQ8</accession>
<evidence type="ECO:0000256" key="2">
    <source>
        <dbReference type="SAM" id="SignalP"/>
    </source>
</evidence>
<feature type="signal peptide" evidence="2">
    <location>
        <begin position="1"/>
        <end position="16"/>
    </location>
</feature>
<dbReference type="Pfam" id="PF01822">
    <property type="entry name" value="WSC"/>
    <property type="match status" value="2"/>
</dbReference>
<sequence>MHFFVITILSAFSVRASTEICRFVCPSSAAGEELLDESLSDSGAATGCFWFGGPTGGGLAPRSASYDSNGDLIPFSESSNNEGLVRADTFCAGVTDGWDFAQHQVCIKDSVSARILEQDTVMPLPSNSPETCTAACDSQGFTFAGVEFGAECHCGTGFTATIQPVPHVQCNMRCTGNSSEVCGAGDLIQVFQGPNPPRAAQLPTGWSTFSDAPCAQDSAARMFTDTLIAGPLLAGTDTPAACVQFCEGKGFTKAGVEGGDECYCGTEIRAAPQALDPSQCNLPCQGAIGVKCGGDFAIQLYELS</sequence>
<feature type="chain" id="PRO_5020416945" description="WSC domain-containing protein" evidence="2">
    <location>
        <begin position="17"/>
        <end position="304"/>
    </location>
</feature>
<dbReference type="SMART" id="SM00321">
    <property type="entry name" value="WSC"/>
    <property type="match status" value="2"/>
</dbReference>
<keyword evidence="1" id="KW-0677">Repeat</keyword>
<name>A0A4R0RCQ8_9APHY</name>
<dbReference type="AlphaFoldDB" id="A0A4R0RCQ8"/>
<organism evidence="4 5">
    <name type="scientific">Steccherinum ochraceum</name>
    <dbReference type="NCBI Taxonomy" id="92696"/>
    <lineage>
        <taxon>Eukaryota</taxon>
        <taxon>Fungi</taxon>
        <taxon>Dikarya</taxon>
        <taxon>Basidiomycota</taxon>
        <taxon>Agaricomycotina</taxon>
        <taxon>Agaricomycetes</taxon>
        <taxon>Polyporales</taxon>
        <taxon>Steccherinaceae</taxon>
        <taxon>Steccherinum</taxon>
    </lineage>
</organism>
<feature type="domain" description="WSC" evidence="3">
    <location>
        <begin position="208"/>
        <end position="304"/>
    </location>
</feature>
<dbReference type="PANTHER" id="PTHR45964:SF5">
    <property type="entry name" value="WSCD FAMILY MEMBER CG9164"/>
    <property type="match status" value="1"/>
</dbReference>
<feature type="domain" description="WSC" evidence="3">
    <location>
        <begin position="100"/>
        <end position="194"/>
    </location>
</feature>
<gene>
    <name evidence="4" type="ORF">EIP91_007247</name>
</gene>